<evidence type="ECO:0000256" key="2">
    <source>
        <dbReference type="ARBA" id="ARBA00022490"/>
    </source>
</evidence>
<dbReference type="NCBIfam" id="TIGR02432">
    <property type="entry name" value="lysidine_TilS_N"/>
    <property type="match status" value="1"/>
</dbReference>
<dbReference type="InterPro" id="IPR011063">
    <property type="entry name" value="TilS/TtcA_N"/>
</dbReference>
<proteinExistence type="inferred from homology"/>
<dbReference type="HAMAP" id="MF_01161">
    <property type="entry name" value="tRNA_Ile_lys_synt"/>
    <property type="match status" value="1"/>
</dbReference>
<keyword evidence="4 8" id="KW-0819">tRNA processing</keyword>
<comment type="catalytic activity">
    <reaction evidence="7 8">
        <text>cytidine(34) in tRNA(Ile2) + L-lysine + ATP = lysidine(34) in tRNA(Ile2) + AMP + diphosphate + H(+)</text>
        <dbReference type="Rhea" id="RHEA:43744"/>
        <dbReference type="Rhea" id="RHEA-COMP:10625"/>
        <dbReference type="Rhea" id="RHEA-COMP:10670"/>
        <dbReference type="ChEBI" id="CHEBI:15378"/>
        <dbReference type="ChEBI" id="CHEBI:30616"/>
        <dbReference type="ChEBI" id="CHEBI:32551"/>
        <dbReference type="ChEBI" id="CHEBI:33019"/>
        <dbReference type="ChEBI" id="CHEBI:82748"/>
        <dbReference type="ChEBI" id="CHEBI:83665"/>
        <dbReference type="ChEBI" id="CHEBI:456215"/>
        <dbReference type="EC" id="6.3.4.19"/>
    </reaction>
</comment>
<comment type="domain">
    <text evidence="8">The N-terminal region contains the highly conserved SGGXDS motif, predicted to be a P-loop motif involved in ATP binding.</text>
</comment>
<evidence type="ECO:0000256" key="8">
    <source>
        <dbReference type="HAMAP-Rule" id="MF_01161"/>
    </source>
</evidence>
<evidence type="ECO:0000256" key="7">
    <source>
        <dbReference type="ARBA" id="ARBA00048539"/>
    </source>
</evidence>
<dbReference type="AlphaFoldDB" id="A0A1E8FF55"/>
<dbReference type="PANTHER" id="PTHR43033:SF1">
    <property type="entry name" value="TRNA(ILE)-LYSIDINE SYNTHASE-RELATED"/>
    <property type="match status" value="1"/>
</dbReference>
<organism evidence="12 13">
    <name type="scientific">Alteromonas lipolytica</name>
    <dbReference type="NCBI Taxonomy" id="1856405"/>
    <lineage>
        <taxon>Bacteria</taxon>
        <taxon>Pseudomonadati</taxon>
        <taxon>Pseudomonadota</taxon>
        <taxon>Gammaproteobacteria</taxon>
        <taxon>Alteromonadales</taxon>
        <taxon>Alteromonadaceae</taxon>
        <taxon>Alteromonas/Salinimonas group</taxon>
        <taxon>Alteromonas</taxon>
    </lineage>
</organism>
<dbReference type="InterPro" id="IPR012795">
    <property type="entry name" value="tRNA_Ile_lys_synt_N"/>
</dbReference>
<keyword evidence="13" id="KW-1185">Reference proteome</keyword>
<feature type="domain" description="tRNA(Ile)-lysidine synthase substrate-binding" evidence="10">
    <location>
        <begin position="253"/>
        <end position="318"/>
    </location>
</feature>
<dbReference type="EMBL" id="MJIC01000010">
    <property type="protein sequence ID" value="OFI34540.1"/>
    <property type="molecule type" value="Genomic_DNA"/>
</dbReference>
<evidence type="ECO:0000256" key="3">
    <source>
        <dbReference type="ARBA" id="ARBA00022598"/>
    </source>
</evidence>
<gene>
    <name evidence="8" type="primary">tilS</name>
    <name evidence="12" type="ORF">BFC17_13135</name>
</gene>
<dbReference type="Gene3D" id="3.40.50.620">
    <property type="entry name" value="HUPs"/>
    <property type="match status" value="1"/>
</dbReference>
<dbReference type="InterPro" id="IPR014729">
    <property type="entry name" value="Rossmann-like_a/b/a_fold"/>
</dbReference>
<comment type="similarity">
    <text evidence="8">Belongs to the tRNA(Ile)-lysidine synthase family.</text>
</comment>
<comment type="function">
    <text evidence="8">Ligates lysine onto the cytidine present at position 34 of the AUA codon-specific tRNA(Ile) that contains the anticodon CAU, in an ATP-dependent manner. Cytidine is converted to lysidine, thus changing the amino acid specificity of the tRNA from methionine to isoleucine.</text>
</comment>
<dbReference type="GO" id="GO:0005737">
    <property type="term" value="C:cytoplasm"/>
    <property type="evidence" value="ECO:0007669"/>
    <property type="project" value="UniProtKB-SubCell"/>
</dbReference>
<dbReference type="GO" id="GO:0032267">
    <property type="term" value="F:tRNA(Ile)-lysidine synthase activity"/>
    <property type="evidence" value="ECO:0007669"/>
    <property type="project" value="UniProtKB-EC"/>
</dbReference>
<keyword evidence="2 8" id="KW-0963">Cytoplasm</keyword>
<dbReference type="SUPFAM" id="SSF82829">
    <property type="entry name" value="MesJ substrate recognition domain-like"/>
    <property type="match status" value="1"/>
</dbReference>
<dbReference type="PANTHER" id="PTHR43033">
    <property type="entry name" value="TRNA(ILE)-LYSIDINE SYNTHASE-RELATED"/>
    <property type="match status" value="1"/>
</dbReference>
<evidence type="ECO:0000259" key="11">
    <source>
        <dbReference type="Pfam" id="PF11734"/>
    </source>
</evidence>
<dbReference type="InterPro" id="IPR015262">
    <property type="entry name" value="tRNA_Ile_lys_synt_subst-bd"/>
</dbReference>
<dbReference type="EC" id="6.3.4.19" evidence="8"/>
<dbReference type="SUPFAM" id="SSF56037">
    <property type="entry name" value="PheT/TilS domain"/>
    <property type="match status" value="1"/>
</dbReference>
<evidence type="ECO:0000256" key="4">
    <source>
        <dbReference type="ARBA" id="ARBA00022694"/>
    </source>
</evidence>
<evidence type="ECO:0000256" key="1">
    <source>
        <dbReference type="ARBA" id="ARBA00004496"/>
    </source>
</evidence>
<dbReference type="Gene3D" id="1.20.59.20">
    <property type="match status" value="1"/>
</dbReference>
<dbReference type="InterPro" id="IPR012796">
    <property type="entry name" value="Lysidine-tRNA-synth_C"/>
</dbReference>
<keyword evidence="6 8" id="KW-0067">ATP-binding</keyword>
<keyword evidence="3 8" id="KW-0436">Ligase</keyword>
<name>A0A1E8FF55_9ALTE</name>
<dbReference type="Pfam" id="PF01171">
    <property type="entry name" value="ATP_bind_3"/>
    <property type="match status" value="1"/>
</dbReference>
<feature type="binding site" evidence="8">
    <location>
        <begin position="29"/>
        <end position="34"/>
    </location>
    <ligand>
        <name>ATP</name>
        <dbReference type="ChEBI" id="CHEBI:30616"/>
    </ligand>
</feature>
<dbReference type="Proteomes" id="UP000176037">
    <property type="component" value="Unassembled WGS sequence"/>
</dbReference>
<keyword evidence="5 8" id="KW-0547">Nucleotide-binding</keyword>
<evidence type="ECO:0000313" key="13">
    <source>
        <dbReference type="Proteomes" id="UP000176037"/>
    </source>
</evidence>
<evidence type="ECO:0000256" key="6">
    <source>
        <dbReference type="ARBA" id="ARBA00022840"/>
    </source>
</evidence>
<dbReference type="GO" id="GO:0006400">
    <property type="term" value="P:tRNA modification"/>
    <property type="evidence" value="ECO:0007669"/>
    <property type="project" value="UniProtKB-UniRule"/>
</dbReference>
<dbReference type="Pfam" id="PF09179">
    <property type="entry name" value="TilS"/>
    <property type="match status" value="1"/>
</dbReference>
<sequence>MDPIAHALKISLSRLTEEHRPERLIVGLSGGVDSVVLLHALTRLQTSDEIPVVEAVYINHGLSPNAASWQTFCASFCASLAVPFTAYTVEVMPAPRESLEACAREQRYAALTRHAKACNGVILTAHHQNDQVETVLLQLKRGAGPKGLGGIPALTRLHDVTVVRPLLEVSRQQIEVYALAQQLHWIEDESNADDSFDRNFLRQLILPPVMSRWPSFGQTVARSAGLCAEQQGLLDEVCDERLQSICSGPERISVSGLKRYSQAWQKALLRRWLENRSVPMPGSRQLEQLLLMLEAKPDAQPVVVLGIHEFRRFQDALFLLTKKGCPGPSVEGPLPLNKTVTLDALSLRLTLSTSAEGAQYEVKTVTGNSLFSLARPLLSHSVKPLDAAHHKPLKQWLKLWGIAPWERTDVLLLSDTEQALAVVLKGKIVPLSSVGDASVYLQVELTA</sequence>
<feature type="domain" description="tRNA(Ile)-lysidine/2-thiocytidine synthase N-terminal" evidence="9">
    <location>
        <begin position="24"/>
        <end position="203"/>
    </location>
</feature>
<dbReference type="CDD" id="cd01992">
    <property type="entry name" value="TilS_N"/>
    <property type="match status" value="1"/>
</dbReference>
<comment type="subcellular location">
    <subcellularLocation>
        <location evidence="1 8">Cytoplasm</location>
    </subcellularLocation>
</comment>
<evidence type="ECO:0000259" key="9">
    <source>
        <dbReference type="Pfam" id="PF01171"/>
    </source>
</evidence>
<protein>
    <recommendedName>
        <fullName evidence="8">tRNA(Ile)-lysidine synthase</fullName>
        <ecNumber evidence="8">6.3.4.19</ecNumber>
    </recommendedName>
    <alternativeName>
        <fullName evidence="8">tRNA(Ile)-2-lysyl-cytidine synthase</fullName>
    </alternativeName>
    <alternativeName>
        <fullName evidence="8">tRNA(Ile)-lysidine synthetase</fullName>
    </alternativeName>
</protein>
<dbReference type="STRING" id="1856405.BFC17_13135"/>
<evidence type="ECO:0000313" key="12">
    <source>
        <dbReference type="EMBL" id="OFI34540.1"/>
    </source>
</evidence>
<dbReference type="InterPro" id="IPR012094">
    <property type="entry name" value="tRNA_Ile_lys_synt"/>
</dbReference>
<evidence type="ECO:0000256" key="5">
    <source>
        <dbReference type="ARBA" id="ARBA00022741"/>
    </source>
</evidence>
<feature type="domain" description="Lysidine-tRNA(Ile) synthetase C-terminal" evidence="11">
    <location>
        <begin position="380"/>
        <end position="423"/>
    </location>
</feature>
<reference evidence="12 13" key="1">
    <citation type="submission" date="2016-09" db="EMBL/GenBank/DDBJ databases">
        <title>Alteromonas lipolytica, a new species isolated from sea water.</title>
        <authorList>
            <person name="Wu Y.-H."/>
            <person name="Cheng H."/>
            <person name="Xu X.-W."/>
        </authorList>
    </citation>
    <scope>NUCLEOTIDE SEQUENCE [LARGE SCALE GENOMIC DNA]</scope>
    <source>
        <strain evidence="12 13">JW12</strain>
    </source>
</reference>
<evidence type="ECO:0000259" key="10">
    <source>
        <dbReference type="Pfam" id="PF09179"/>
    </source>
</evidence>
<comment type="caution">
    <text evidence="12">The sequence shown here is derived from an EMBL/GenBank/DDBJ whole genome shotgun (WGS) entry which is preliminary data.</text>
</comment>
<dbReference type="Pfam" id="PF11734">
    <property type="entry name" value="TilS_C"/>
    <property type="match status" value="1"/>
</dbReference>
<dbReference type="SUPFAM" id="SSF52402">
    <property type="entry name" value="Adenine nucleotide alpha hydrolases-like"/>
    <property type="match status" value="1"/>
</dbReference>
<accession>A0A1E8FF55</accession>
<dbReference type="GO" id="GO:0005524">
    <property type="term" value="F:ATP binding"/>
    <property type="evidence" value="ECO:0007669"/>
    <property type="project" value="UniProtKB-UniRule"/>
</dbReference>